<proteinExistence type="predicted"/>
<dbReference type="Proteomes" id="UP000092932">
    <property type="component" value="Chromosome"/>
</dbReference>
<dbReference type="SUPFAM" id="SSF51556">
    <property type="entry name" value="Metallo-dependent hydrolases"/>
    <property type="match status" value="1"/>
</dbReference>
<organism evidence="2 3">
    <name type="scientific">Tsuneonella dongtanensis</name>
    <dbReference type="NCBI Taxonomy" id="692370"/>
    <lineage>
        <taxon>Bacteria</taxon>
        <taxon>Pseudomonadati</taxon>
        <taxon>Pseudomonadota</taxon>
        <taxon>Alphaproteobacteria</taxon>
        <taxon>Sphingomonadales</taxon>
        <taxon>Erythrobacteraceae</taxon>
        <taxon>Tsuneonella</taxon>
    </lineage>
</organism>
<accession>A0A1B2AFZ5</accession>
<dbReference type="InterPro" id="IPR032466">
    <property type="entry name" value="Metal_Hydrolase"/>
</dbReference>
<dbReference type="EMBL" id="CP016591">
    <property type="protein sequence ID" value="ANY20955.1"/>
    <property type="molecule type" value="Genomic_DNA"/>
</dbReference>
<evidence type="ECO:0000259" key="1">
    <source>
        <dbReference type="Pfam" id="PF07969"/>
    </source>
</evidence>
<gene>
    <name evidence="2" type="primary">dan</name>
    <name evidence="2" type="ORF">A6F68_02459</name>
</gene>
<dbReference type="Pfam" id="PF07969">
    <property type="entry name" value="Amidohydro_3"/>
    <property type="match status" value="1"/>
</dbReference>
<dbReference type="AlphaFoldDB" id="A0A1B2AFZ5"/>
<dbReference type="SUPFAM" id="SSF51338">
    <property type="entry name" value="Composite domain of metallo-dependent hydrolases"/>
    <property type="match status" value="1"/>
</dbReference>
<name>A0A1B2AFZ5_9SPHN</name>
<keyword evidence="3" id="KW-1185">Reference proteome</keyword>
<dbReference type="PATRIC" id="fig|692370.5.peg.2470"/>
<feature type="domain" description="Amidohydrolase 3" evidence="1">
    <location>
        <begin position="81"/>
        <end position="505"/>
    </location>
</feature>
<dbReference type="InterPro" id="IPR011059">
    <property type="entry name" value="Metal-dep_hydrolase_composite"/>
</dbReference>
<dbReference type="PANTHER" id="PTHR11647:SF1">
    <property type="entry name" value="COLLAPSIN RESPONSE MEDIATOR PROTEIN"/>
    <property type="match status" value="1"/>
</dbReference>
<dbReference type="KEGG" id="ado:A6F68_02459"/>
<evidence type="ECO:0000313" key="2">
    <source>
        <dbReference type="EMBL" id="ANY20955.1"/>
    </source>
</evidence>
<dbReference type="Gene3D" id="3.20.20.140">
    <property type="entry name" value="Metal-dependent hydrolases"/>
    <property type="match status" value="2"/>
</dbReference>
<dbReference type="GO" id="GO:0047420">
    <property type="term" value="F:N-acyl-D-amino-acid deacylase activity"/>
    <property type="evidence" value="ECO:0007669"/>
    <property type="project" value="UniProtKB-EC"/>
</dbReference>
<dbReference type="PROSITE" id="PS51257">
    <property type="entry name" value="PROKAR_LIPOPROTEIN"/>
    <property type="match status" value="1"/>
</dbReference>
<dbReference type="EC" id="3.5.1.81" evidence="2"/>
<sequence length="532" mass="56118">MGSERHDASTRGRFLGLKRLPLLLCTALTASCTTVSPADVDLLIAGGTIYPGGADPFIGDLAVRGERIVALGPRLSVNAARTIDARGMIVAPGFIDPHTHMDGWLTSEEPRTRLVEPFLMQGVTTAVIGSDGRGPVEMDNLLAGASGRPPGINFAAFTGFGTIRQQVIGNARRAPLPDELERERTLVRKAMCEGALGLSTGLFYAPQSFSEKPEVVALAHVAGELGGVYDTHLRDESNYTVGLTAAVDETIAIAREAGIPVHISHIKALGVDLHGMAPSIVARIEKARAEGLDVTANQYPWEASGTSMVASLVPLAAQAGGRPAMLARLGDPVVREGMADNLRRRGGPDSLLVVEGPWKGRRLSEIAIATGTDPLAAATAIIREADVSVVSFNMAESDIATFMRQPWTMTGSDASGGHPRMYGSFARKFAVYAKERRVISTREFVDRSTAVTADFLGLKERGRLKPGHFADIAVFDPATFAAGATYEEPQLVASGMRTVVVNGQLAVDAGSLTGAAAGKALRRTPPPGRCPA</sequence>
<keyword evidence="2" id="KW-0378">Hydrolase</keyword>
<evidence type="ECO:0000313" key="3">
    <source>
        <dbReference type="Proteomes" id="UP000092932"/>
    </source>
</evidence>
<dbReference type="PANTHER" id="PTHR11647">
    <property type="entry name" value="HYDRANTOINASE/DIHYDROPYRIMIDINASE FAMILY MEMBER"/>
    <property type="match status" value="1"/>
</dbReference>
<protein>
    <submittedName>
        <fullName evidence="2">D-aminoacylase</fullName>
        <ecNumber evidence="2">3.5.1.81</ecNumber>
    </submittedName>
</protein>
<dbReference type="STRING" id="692370.A6F68_02459"/>
<dbReference type="InterPro" id="IPR050378">
    <property type="entry name" value="Metallo-dep_Hydrolases_sf"/>
</dbReference>
<dbReference type="InterPro" id="IPR013108">
    <property type="entry name" value="Amidohydro_3"/>
</dbReference>
<reference evidence="2 3" key="1">
    <citation type="submission" date="2016-07" db="EMBL/GenBank/DDBJ databases">
        <title>Complete genome sequence of Altererythrobacter dongtanensis KCTC 22672, a type strain with esterase isolated from tidal flat.</title>
        <authorList>
            <person name="Cheng H."/>
            <person name="Wu Y.-H."/>
            <person name="Zhou P."/>
            <person name="Huo Y.-Y."/>
            <person name="Wang C.-S."/>
            <person name="Xu X.-W."/>
        </authorList>
    </citation>
    <scope>NUCLEOTIDE SEQUENCE [LARGE SCALE GENOMIC DNA]</scope>
    <source>
        <strain evidence="2 3">KCTC 22672</strain>
    </source>
</reference>